<organism evidence="2 3">
    <name type="scientific">Mycena rosella</name>
    <name type="common">Pink bonnet</name>
    <name type="synonym">Agaricus rosellus</name>
    <dbReference type="NCBI Taxonomy" id="1033263"/>
    <lineage>
        <taxon>Eukaryota</taxon>
        <taxon>Fungi</taxon>
        <taxon>Dikarya</taxon>
        <taxon>Basidiomycota</taxon>
        <taxon>Agaricomycotina</taxon>
        <taxon>Agaricomycetes</taxon>
        <taxon>Agaricomycetidae</taxon>
        <taxon>Agaricales</taxon>
        <taxon>Marasmiineae</taxon>
        <taxon>Mycenaceae</taxon>
        <taxon>Mycena</taxon>
    </lineage>
</organism>
<protein>
    <submittedName>
        <fullName evidence="2">Uncharacterized protein</fullName>
    </submittedName>
</protein>
<dbReference type="Proteomes" id="UP001221757">
    <property type="component" value="Unassembled WGS sequence"/>
</dbReference>
<reference evidence="2" key="1">
    <citation type="submission" date="2023-03" db="EMBL/GenBank/DDBJ databases">
        <title>Massive genome expansion in bonnet fungi (Mycena s.s.) driven by repeated elements and novel gene families across ecological guilds.</title>
        <authorList>
            <consortium name="Lawrence Berkeley National Laboratory"/>
            <person name="Harder C.B."/>
            <person name="Miyauchi S."/>
            <person name="Viragh M."/>
            <person name="Kuo A."/>
            <person name="Thoen E."/>
            <person name="Andreopoulos B."/>
            <person name="Lu D."/>
            <person name="Skrede I."/>
            <person name="Drula E."/>
            <person name="Henrissat B."/>
            <person name="Morin E."/>
            <person name="Kohler A."/>
            <person name="Barry K."/>
            <person name="LaButti K."/>
            <person name="Morin E."/>
            <person name="Salamov A."/>
            <person name="Lipzen A."/>
            <person name="Mereny Z."/>
            <person name="Hegedus B."/>
            <person name="Baldrian P."/>
            <person name="Stursova M."/>
            <person name="Weitz H."/>
            <person name="Taylor A."/>
            <person name="Grigoriev I.V."/>
            <person name="Nagy L.G."/>
            <person name="Martin F."/>
            <person name="Kauserud H."/>
        </authorList>
    </citation>
    <scope>NUCLEOTIDE SEQUENCE</scope>
    <source>
        <strain evidence="2">CBHHK067</strain>
    </source>
</reference>
<evidence type="ECO:0000256" key="1">
    <source>
        <dbReference type="SAM" id="MobiDB-lite"/>
    </source>
</evidence>
<sequence>MLSARADVVSHLVVRVCMTCSGDRAEGQEIACYTGSSAASADALPGVYDSIQQCRTSLARAHKVAQSHKRTTSSATAGVSTPAPAHLPASGGHTFPGSPAPLLPSFGHASRLARHALSASPASDTPTPGPIPLCAAEVDSDGRRIQIQGLRAEDDGAQVAPPLGPFTGLPPSSPAFEGLFHEESGSGVSAAASEHARLPDPGRASALVSRGIGREWEKLRAQLPNSKAHTHHPAPALSRTTQQYRDVHSAPDPAIAQWEDALATPRAAAACYVVEMLLIPTQHAPRNTCTADEENDMLRLTEEREFITLGWITLALRALWGPRMLREWSISIPPVVPRRSWAS</sequence>
<name>A0AAD7DKC2_MYCRO</name>
<gene>
    <name evidence="2" type="ORF">B0H17DRAFT_1200563</name>
</gene>
<dbReference type="EMBL" id="JARKIE010000053">
    <property type="protein sequence ID" value="KAJ7692223.1"/>
    <property type="molecule type" value="Genomic_DNA"/>
</dbReference>
<comment type="caution">
    <text evidence="2">The sequence shown here is derived from an EMBL/GenBank/DDBJ whole genome shotgun (WGS) entry which is preliminary data.</text>
</comment>
<evidence type="ECO:0000313" key="3">
    <source>
        <dbReference type="Proteomes" id="UP001221757"/>
    </source>
</evidence>
<dbReference type="AlphaFoldDB" id="A0AAD7DKC2"/>
<proteinExistence type="predicted"/>
<feature type="region of interest" description="Disordered" evidence="1">
    <location>
        <begin position="67"/>
        <end position="103"/>
    </location>
</feature>
<accession>A0AAD7DKC2</accession>
<evidence type="ECO:0000313" key="2">
    <source>
        <dbReference type="EMBL" id="KAJ7692223.1"/>
    </source>
</evidence>
<keyword evidence="3" id="KW-1185">Reference proteome</keyword>
<feature type="region of interest" description="Disordered" evidence="1">
    <location>
        <begin position="225"/>
        <end position="248"/>
    </location>
</feature>